<reference evidence="2" key="1">
    <citation type="journal article" date="2021" name="Nat. Commun.">
        <title>Genetic determinants of endophytism in the Arabidopsis root mycobiome.</title>
        <authorList>
            <person name="Mesny F."/>
            <person name="Miyauchi S."/>
            <person name="Thiergart T."/>
            <person name="Pickel B."/>
            <person name="Atanasova L."/>
            <person name="Karlsson M."/>
            <person name="Huettel B."/>
            <person name="Barry K.W."/>
            <person name="Haridas S."/>
            <person name="Chen C."/>
            <person name="Bauer D."/>
            <person name="Andreopoulos W."/>
            <person name="Pangilinan J."/>
            <person name="LaButti K."/>
            <person name="Riley R."/>
            <person name="Lipzen A."/>
            <person name="Clum A."/>
            <person name="Drula E."/>
            <person name="Henrissat B."/>
            <person name="Kohler A."/>
            <person name="Grigoriev I.V."/>
            <person name="Martin F.M."/>
            <person name="Hacquard S."/>
        </authorList>
    </citation>
    <scope>NUCLEOTIDE SEQUENCE</scope>
    <source>
        <strain evidence="2">MPI-SDFR-AT-0117</strain>
    </source>
</reference>
<protein>
    <submittedName>
        <fullName evidence="2">UVI-1 protein</fullName>
    </submittedName>
</protein>
<evidence type="ECO:0000256" key="1">
    <source>
        <dbReference type="SAM" id="SignalP"/>
    </source>
</evidence>
<evidence type="ECO:0000313" key="2">
    <source>
        <dbReference type="EMBL" id="KAH6685307.1"/>
    </source>
</evidence>
<evidence type="ECO:0000313" key="3">
    <source>
        <dbReference type="Proteomes" id="UP000770015"/>
    </source>
</evidence>
<dbReference type="AlphaFoldDB" id="A0A9P9A7D8"/>
<dbReference type="OrthoDB" id="5089392at2759"/>
<name>A0A9P9A7D8_9PEZI</name>
<dbReference type="Pfam" id="PF17615">
    <property type="entry name" value="C166"/>
    <property type="match status" value="1"/>
</dbReference>
<gene>
    <name evidence="2" type="ORF">F5X68DRAFT_191821</name>
</gene>
<feature type="signal peptide" evidence="1">
    <location>
        <begin position="1"/>
        <end position="21"/>
    </location>
</feature>
<keyword evidence="1" id="KW-0732">Signal</keyword>
<comment type="caution">
    <text evidence="2">The sequence shown here is derived from an EMBL/GenBank/DDBJ whole genome shotgun (WGS) entry which is preliminary data.</text>
</comment>
<feature type="chain" id="PRO_5040131904" evidence="1">
    <location>
        <begin position="22"/>
        <end position="187"/>
    </location>
</feature>
<sequence length="187" mass="19592">MRFSILNSAVAALAVCSTALGQMTPSQVVDNIKSLTTKSQALQAPAQSISIINGPLIVVGLGPFPPLILGFTDIVTTATTAIAQMQSMPPVAAGAPSDLIFDAFREFVRVHQVLLNILIGKAGLFTVVPLIGAPVAAVLRQIESIVDTVAFKLIDNVQSRADDLRREAGSLGSTITIAIDQFEGLNL</sequence>
<dbReference type="Proteomes" id="UP000770015">
    <property type="component" value="Unassembled WGS sequence"/>
</dbReference>
<keyword evidence="3" id="KW-1185">Reference proteome</keyword>
<proteinExistence type="predicted"/>
<accession>A0A9P9A7D8</accession>
<organism evidence="2 3">
    <name type="scientific">Plectosphaerella plurivora</name>
    <dbReference type="NCBI Taxonomy" id="936078"/>
    <lineage>
        <taxon>Eukaryota</taxon>
        <taxon>Fungi</taxon>
        <taxon>Dikarya</taxon>
        <taxon>Ascomycota</taxon>
        <taxon>Pezizomycotina</taxon>
        <taxon>Sordariomycetes</taxon>
        <taxon>Hypocreomycetidae</taxon>
        <taxon>Glomerellales</taxon>
        <taxon>Plectosphaerellaceae</taxon>
        <taxon>Plectosphaerella</taxon>
    </lineage>
</organism>
<dbReference type="EMBL" id="JAGSXJ010000015">
    <property type="protein sequence ID" value="KAH6685307.1"/>
    <property type="molecule type" value="Genomic_DNA"/>
</dbReference>